<evidence type="ECO:0000313" key="3">
    <source>
        <dbReference type="Proteomes" id="UP000663831"/>
    </source>
</evidence>
<protein>
    <submittedName>
        <fullName evidence="2">Uncharacterized protein</fullName>
    </submittedName>
</protein>
<evidence type="ECO:0000313" key="2">
    <source>
        <dbReference type="EMBL" id="CAE6540428.1"/>
    </source>
</evidence>
<feature type="compositionally biased region" description="Polar residues" evidence="1">
    <location>
        <begin position="80"/>
        <end position="91"/>
    </location>
</feature>
<reference evidence="2" key="1">
    <citation type="submission" date="2021-01" db="EMBL/GenBank/DDBJ databases">
        <authorList>
            <person name="Kaushik A."/>
        </authorList>
    </citation>
    <scope>NUCLEOTIDE SEQUENCE</scope>
    <source>
        <strain evidence="2">AG3-1AP</strain>
    </source>
</reference>
<feature type="compositionally biased region" description="Low complexity" evidence="1">
    <location>
        <begin position="298"/>
        <end position="323"/>
    </location>
</feature>
<feature type="compositionally biased region" description="Low complexity" evidence="1">
    <location>
        <begin position="264"/>
        <end position="275"/>
    </location>
</feature>
<feature type="compositionally biased region" description="Low complexity" evidence="1">
    <location>
        <begin position="203"/>
        <end position="212"/>
    </location>
</feature>
<feature type="compositionally biased region" description="Polar residues" evidence="1">
    <location>
        <begin position="347"/>
        <end position="356"/>
    </location>
</feature>
<dbReference type="Pfam" id="PF11595">
    <property type="entry name" value="DUF3245"/>
    <property type="match status" value="1"/>
</dbReference>
<feature type="compositionally biased region" description="Basic and acidic residues" evidence="1">
    <location>
        <begin position="417"/>
        <end position="429"/>
    </location>
</feature>
<proteinExistence type="predicted"/>
<dbReference type="AlphaFoldDB" id="A0A8H3DNP3"/>
<gene>
    <name evidence="2" type="ORF">RDB_LOCUS174441</name>
</gene>
<evidence type="ECO:0000256" key="1">
    <source>
        <dbReference type="SAM" id="MobiDB-lite"/>
    </source>
</evidence>
<feature type="compositionally biased region" description="Basic residues" evidence="1">
    <location>
        <begin position="334"/>
        <end position="344"/>
    </location>
</feature>
<dbReference type="EMBL" id="CAJMWV010009877">
    <property type="protein sequence ID" value="CAE6540428.1"/>
    <property type="molecule type" value="Genomic_DNA"/>
</dbReference>
<organism evidence="2 3">
    <name type="scientific">Rhizoctonia solani</name>
    <dbReference type="NCBI Taxonomy" id="456999"/>
    <lineage>
        <taxon>Eukaryota</taxon>
        <taxon>Fungi</taxon>
        <taxon>Dikarya</taxon>
        <taxon>Basidiomycota</taxon>
        <taxon>Agaricomycotina</taxon>
        <taxon>Agaricomycetes</taxon>
        <taxon>Cantharellales</taxon>
        <taxon>Ceratobasidiaceae</taxon>
        <taxon>Rhizoctonia</taxon>
    </lineage>
</organism>
<dbReference type="Proteomes" id="UP000663831">
    <property type="component" value="Unassembled WGS sequence"/>
</dbReference>
<feature type="compositionally biased region" description="Basic residues" evidence="1">
    <location>
        <begin position="439"/>
        <end position="453"/>
    </location>
</feature>
<sequence length="453" mass="48387">MASSSSAQAALPATTTDEADIDAEMIQSTVDISLSLALSLVQSWMPPASFTPLDQSVVQSRKKLEEYMRRPPRLGVGTPIPTTQNTQSTYHETQKLKNKLVGSGTARRKAEEETKLNGAGSKRPGNNNSDEEDESESRASAMRKKQTRTGINGLSVFGGGKGGKDSKPNFNTETLPQSRDDAVPATSSTAPSARERTPPAPTSPTCSFSSTTKASPEPTAATEADTGTRSSPHAEPPAIQGTPDELMGIHKLPAKLPLAAKIWPQSQSQSQSPPQSKRRKTLTAMRPPPSPSHTWSMVLPRLPLSSSTSESVASSSVPSSSAATDTGLDSTARLSRKERKRLRKAAQQTEVQTQENAAYDHEGRGRDSVSGCKSQDACATPPDISVVAMKATSTPRSRPTEADSDDSDGDDDESEEMVSRASEEHRVVAQDDTMQDGGKKKRKRRARKKPGPG</sequence>
<name>A0A8H3DNP3_9AGAM</name>
<comment type="caution">
    <text evidence="2">The sequence shown here is derived from an EMBL/GenBank/DDBJ whole genome shotgun (WGS) entry which is preliminary data.</text>
</comment>
<feature type="compositionally biased region" description="Polar residues" evidence="1">
    <location>
        <begin position="168"/>
        <end position="177"/>
    </location>
</feature>
<dbReference type="InterPro" id="IPR021641">
    <property type="entry name" value="DUF3245"/>
</dbReference>
<feature type="compositionally biased region" description="Basic and acidic residues" evidence="1">
    <location>
        <begin position="358"/>
        <end position="367"/>
    </location>
</feature>
<accession>A0A8H3DNP3</accession>
<feature type="region of interest" description="Disordered" evidence="1">
    <location>
        <begin position="66"/>
        <end position="453"/>
    </location>
</feature>
<feature type="compositionally biased region" description="Acidic residues" evidence="1">
    <location>
        <begin position="402"/>
        <end position="416"/>
    </location>
</feature>